<dbReference type="InterPro" id="IPR050920">
    <property type="entry name" value="Nematode_rcpt-like_delta"/>
</dbReference>
<gene>
    <name evidence="7" type="ORF">PENTCL1PPCAC_14249</name>
</gene>
<keyword evidence="8" id="KW-1185">Reference proteome</keyword>
<reference evidence="7" key="1">
    <citation type="submission" date="2023-10" db="EMBL/GenBank/DDBJ databases">
        <title>Genome assembly of Pristionchus species.</title>
        <authorList>
            <person name="Yoshida K."/>
            <person name="Sommer R.J."/>
        </authorList>
    </citation>
    <scope>NUCLEOTIDE SEQUENCE</scope>
    <source>
        <strain evidence="7">RS0144</strain>
    </source>
</reference>
<dbReference type="EMBL" id="BTSX01000004">
    <property type="protein sequence ID" value="GMS92074.1"/>
    <property type="molecule type" value="Genomic_DNA"/>
</dbReference>
<feature type="transmembrane region" description="Helical" evidence="6">
    <location>
        <begin position="42"/>
        <end position="61"/>
    </location>
</feature>
<evidence type="ECO:0000256" key="3">
    <source>
        <dbReference type="ARBA" id="ARBA00022692"/>
    </source>
</evidence>
<dbReference type="AlphaFoldDB" id="A0AAV5T9S9"/>
<feature type="transmembrane region" description="Helical" evidence="6">
    <location>
        <begin position="86"/>
        <end position="107"/>
    </location>
</feature>
<evidence type="ECO:0000256" key="4">
    <source>
        <dbReference type="ARBA" id="ARBA00022989"/>
    </source>
</evidence>
<dbReference type="Pfam" id="PF10317">
    <property type="entry name" value="7TM_GPCR_Srd"/>
    <property type="match status" value="1"/>
</dbReference>
<dbReference type="PANTHER" id="PTHR22945:SF40">
    <property type="entry name" value="SERPENTINE RECEPTOR, CLASS D (DELTA)-RELATED"/>
    <property type="match status" value="1"/>
</dbReference>
<organism evidence="7 8">
    <name type="scientific">Pristionchus entomophagus</name>
    <dbReference type="NCBI Taxonomy" id="358040"/>
    <lineage>
        <taxon>Eukaryota</taxon>
        <taxon>Metazoa</taxon>
        <taxon>Ecdysozoa</taxon>
        <taxon>Nematoda</taxon>
        <taxon>Chromadorea</taxon>
        <taxon>Rhabditida</taxon>
        <taxon>Rhabditina</taxon>
        <taxon>Diplogasteromorpha</taxon>
        <taxon>Diplogasteroidea</taxon>
        <taxon>Neodiplogasteridae</taxon>
        <taxon>Pristionchus</taxon>
    </lineage>
</organism>
<proteinExistence type="inferred from homology"/>
<evidence type="ECO:0000256" key="5">
    <source>
        <dbReference type="ARBA" id="ARBA00023136"/>
    </source>
</evidence>
<accession>A0AAV5T9S9</accession>
<keyword evidence="4 6" id="KW-1133">Transmembrane helix</keyword>
<evidence type="ECO:0000313" key="7">
    <source>
        <dbReference type="EMBL" id="GMS92074.1"/>
    </source>
</evidence>
<feature type="transmembrane region" description="Helical" evidence="6">
    <location>
        <begin position="6"/>
        <end position="22"/>
    </location>
</feature>
<dbReference type="InterPro" id="IPR019421">
    <property type="entry name" value="7TM_GPCR_serpentine_rcpt_Srd"/>
</dbReference>
<feature type="non-terminal residue" evidence="7">
    <location>
        <position position="176"/>
    </location>
</feature>
<keyword evidence="3 6" id="KW-0812">Transmembrane</keyword>
<comment type="subcellular location">
    <subcellularLocation>
        <location evidence="1">Membrane</location>
        <topology evidence="1">Multi-pass membrane protein</topology>
    </subcellularLocation>
</comment>
<sequence>HANFIAQSVLLLLCSFAYRLWMLKTSAEQKQRQRRLWKAAQVIIMLFTLLNTIAFFLAGAYKVDNFLPEYATLSALQLSGGITDHLLPRFSVVSLLSQYFIGFYAIFKIRGILFTSIEKLRYSTDRHCHQLIFRSLTAQAILPLGHMTASSLWVLDVAGIVHSPLLQRSILVVNTS</sequence>
<protein>
    <recommendedName>
        <fullName evidence="9">G protein-coupled receptor</fullName>
    </recommendedName>
</protein>
<keyword evidence="5 6" id="KW-0472">Membrane</keyword>
<dbReference type="GO" id="GO:0016020">
    <property type="term" value="C:membrane"/>
    <property type="evidence" value="ECO:0007669"/>
    <property type="project" value="UniProtKB-SubCell"/>
</dbReference>
<dbReference type="Proteomes" id="UP001432027">
    <property type="component" value="Unassembled WGS sequence"/>
</dbReference>
<feature type="non-terminal residue" evidence="7">
    <location>
        <position position="1"/>
    </location>
</feature>
<comment type="similarity">
    <text evidence="2">Belongs to the nematode receptor-like protein srd family.</text>
</comment>
<evidence type="ECO:0000313" key="8">
    <source>
        <dbReference type="Proteomes" id="UP001432027"/>
    </source>
</evidence>
<evidence type="ECO:0000256" key="1">
    <source>
        <dbReference type="ARBA" id="ARBA00004141"/>
    </source>
</evidence>
<name>A0AAV5T9S9_9BILA</name>
<evidence type="ECO:0000256" key="2">
    <source>
        <dbReference type="ARBA" id="ARBA00009166"/>
    </source>
</evidence>
<dbReference type="PANTHER" id="PTHR22945">
    <property type="entry name" value="SERPENTINE RECEPTOR, CLASS D DELTA"/>
    <property type="match status" value="1"/>
</dbReference>
<evidence type="ECO:0000256" key="6">
    <source>
        <dbReference type="SAM" id="Phobius"/>
    </source>
</evidence>
<comment type="caution">
    <text evidence="7">The sequence shown here is derived from an EMBL/GenBank/DDBJ whole genome shotgun (WGS) entry which is preliminary data.</text>
</comment>
<evidence type="ECO:0008006" key="9">
    <source>
        <dbReference type="Google" id="ProtNLM"/>
    </source>
</evidence>